<organism evidence="1">
    <name type="scientific">Tanacetum cinerariifolium</name>
    <name type="common">Dalmatian daisy</name>
    <name type="synonym">Chrysanthemum cinerariifolium</name>
    <dbReference type="NCBI Taxonomy" id="118510"/>
    <lineage>
        <taxon>Eukaryota</taxon>
        <taxon>Viridiplantae</taxon>
        <taxon>Streptophyta</taxon>
        <taxon>Embryophyta</taxon>
        <taxon>Tracheophyta</taxon>
        <taxon>Spermatophyta</taxon>
        <taxon>Magnoliopsida</taxon>
        <taxon>eudicotyledons</taxon>
        <taxon>Gunneridae</taxon>
        <taxon>Pentapetalae</taxon>
        <taxon>asterids</taxon>
        <taxon>campanulids</taxon>
        <taxon>Asterales</taxon>
        <taxon>Asteraceae</taxon>
        <taxon>Asteroideae</taxon>
        <taxon>Anthemideae</taxon>
        <taxon>Anthemidinae</taxon>
        <taxon>Tanacetum</taxon>
    </lineage>
</organism>
<accession>A0A699X8V9</accession>
<proteinExistence type="predicted"/>
<dbReference type="AlphaFoldDB" id="A0A699X8V9"/>
<dbReference type="EMBL" id="BKCJ011805220">
    <property type="protein sequence ID" value="GFD54378.1"/>
    <property type="molecule type" value="Genomic_DNA"/>
</dbReference>
<name>A0A699X8V9_TANCI</name>
<comment type="caution">
    <text evidence="1">The sequence shown here is derived from an EMBL/GenBank/DDBJ whole genome shotgun (WGS) entry which is preliminary data.</text>
</comment>
<reference evidence="1" key="1">
    <citation type="journal article" date="2019" name="Sci. Rep.">
        <title>Draft genome of Tanacetum cinerariifolium, the natural source of mosquito coil.</title>
        <authorList>
            <person name="Yamashiro T."/>
            <person name="Shiraishi A."/>
            <person name="Satake H."/>
            <person name="Nakayama K."/>
        </authorList>
    </citation>
    <scope>NUCLEOTIDE SEQUENCE</scope>
</reference>
<sequence length="98" mass="10907">IPDDAAQGKHSESILAYSVSLWKKSRAKIVWAQHQPVIEAQLAVLRRNILAPAEQKEISGIVKAYICPEPLQISALTPEIATSCMAWPSIIHRMESYL</sequence>
<evidence type="ECO:0000313" key="1">
    <source>
        <dbReference type="EMBL" id="GFD54378.1"/>
    </source>
</evidence>
<feature type="non-terminal residue" evidence="1">
    <location>
        <position position="1"/>
    </location>
</feature>
<feature type="non-terminal residue" evidence="1">
    <location>
        <position position="98"/>
    </location>
</feature>
<protein>
    <submittedName>
        <fullName evidence="1">Uncharacterized protein</fullName>
    </submittedName>
</protein>
<gene>
    <name evidence="1" type="ORF">Tci_926347</name>
</gene>